<dbReference type="PANTHER" id="PTHR30386">
    <property type="entry name" value="MEMBRANE FUSION SUBUNIT OF EMRAB-TOLC MULTIDRUG EFFLUX PUMP"/>
    <property type="match status" value="1"/>
</dbReference>
<dbReference type="Gene3D" id="2.40.30.170">
    <property type="match status" value="1"/>
</dbReference>
<dbReference type="Proteomes" id="UP000198956">
    <property type="component" value="Unassembled WGS sequence"/>
</dbReference>
<name>A0A1G8ATJ6_ANETH</name>
<evidence type="ECO:0000256" key="2">
    <source>
        <dbReference type="ARBA" id="ARBA00009477"/>
    </source>
</evidence>
<dbReference type="InterPro" id="IPR058625">
    <property type="entry name" value="MdtA-like_BSH"/>
</dbReference>
<organism evidence="10 11">
    <name type="scientific">Aneurinibacillus thermoaerophilus</name>
    <dbReference type="NCBI Taxonomy" id="143495"/>
    <lineage>
        <taxon>Bacteria</taxon>
        <taxon>Bacillati</taxon>
        <taxon>Bacillota</taxon>
        <taxon>Bacilli</taxon>
        <taxon>Bacillales</taxon>
        <taxon>Paenibacillaceae</taxon>
        <taxon>Aneurinibacillus group</taxon>
        <taxon>Aneurinibacillus</taxon>
    </lineage>
</organism>
<dbReference type="Pfam" id="PF25917">
    <property type="entry name" value="BSH_RND"/>
    <property type="match status" value="1"/>
</dbReference>
<keyword evidence="12" id="KW-1185">Reference proteome</keyword>
<protein>
    <submittedName>
        <fullName evidence="10">Barrel-sandwich domain of CusB or HlyD membrane-fusion</fullName>
    </submittedName>
    <submittedName>
        <fullName evidence="9">Efflux RND transporter periplasmic adaptor subunit</fullName>
    </submittedName>
</protein>
<evidence type="ECO:0000313" key="12">
    <source>
        <dbReference type="Proteomes" id="UP000826616"/>
    </source>
</evidence>
<evidence type="ECO:0000313" key="9">
    <source>
        <dbReference type="EMBL" id="QYY41391.1"/>
    </source>
</evidence>
<feature type="transmembrane region" description="Helical" evidence="6">
    <location>
        <begin position="7"/>
        <end position="27"/>
    </location>
</feature>
<dbReference type="EMBL" id="FNDE01000018">
    <property type="protein sequence ID" value="SDH24247.1"/>
    <property type="molecule type" value="Genomic_DNA"/>
</dbReference>
<evidence type="ECO:0000256" key="5">
    <source>
        <dbReference type="ARBA" id="ARBA00023136"/>
    </source>
</evidence>
<reference evidence="9 12" key="2">
    <citation type="submission" date="2021-08" db="EMBL/GenBank/DDBJ databases">
        <title>Complete genome sequence of the strain Aneurinibacillus thermoaerophilus CCM 8960.</title>
        <authorList>
            <person name="Musilova J."/>
            <person name="Kourilova X."/>
            <person name="Pernicova I."/>
            <person name="Bezdicek M."/>
            <person name="Lengerova M."/>
            <person name="Obruca S."/>
            <person name="Sedlar K."/>
        </authorList>
    </citation>
    <scope>NUCLEOTIDE SEQUENCE [LARGE SCALE GENOMIC DNA]</scope>
    <source>
        <strain evidence="9 12">CCM 8960</strain>
    </source>
</reference>
<proteinExistence type="inferred from homology"/>
<evidence type="ECO:0000256" key="3">
    <source>
        <dbReference type="ARBA" id="ARBA00022692"/>
    </source>
</evidence>
<evidence type="ECO:0000256" key="4">
    <source>
        <dbReference type="ARBA" id="ARBA00022989"/>
    </source>
</evidence>
<evidence type="ECO:0000259" key="7">
    <source>
        <dbReference type="Pfam" id="PF25917"/>
    </source>
</evidence>
<evidence type="ECO:0000259" key="8">
    <source>
        <dbReference type="Pfam" id="PF25990"/>
    </source>
</evidence>
<feature type="domain" description="YknX-like beta-barrel" evidence="8">
    <location>
        <begin position="123"/>
        <end position="211"/>
    </location>
</feature>
<reference evidence="10 11" key="1">
    <citation type="submission" date="2016-10" db="EMBL/GenBank/DDBJ databases">
        <authorList>
            <person name="de Groot N.N."/>
        </authorList>
    </citation>
    <scope>NUCLEOTIDE SEQUENCE [LARGE SCALE GENOMIC DNA]</scope>
    <source>
        <strain evidence="10 11">L 420-91</strain>
    </source>
</reference>
<evidence type="ECO:0000256" key="6">
    <source>
        <dbReference type="SAM" id="Phobius"/>
    </source>
</evidence>
<dbReference type="InterPro" id="IPR050739">
    <property type="entry name" value="MFP"/>
</dbReference>
<evidence type="ECO:0000256" key="1">
    <source>
        <dbReference type="ARBA" id="ARBA00004167"/>
    </source>
</evidence>
<comment type="subcellular location">
    <subcellularLocation>
        <location evidence="1">Membrane</location>
        <topology evidence="1">Single-pass membrane protein</topology>
    </subcellularLocation>
</comment>
<dbReference type="OrthoDB" id="9811754at2"/>
<dbReference type="InterPro" id="IPR058636">
    <property type="entry name" value="Beta-barrel_YknX"/>
</dbReference>
<dbReference type="Gene3D" id="2.40.50.100">
    <property type="match status" value="1"/>
</dbReference>
<dbReference type="GeneID" id="97141811"/>
<dbReference type="PANTHER" id="PTHR30386:SF26">
    <property type="entry name" value="TRANSPORT PROTEIN COMB"/>
    <property type="match status" value="1"/>
</dbReference>
<dbReference type="SUPFAM" id="SSF111369">
    <property type="entry name" value="HlyD-like secretion proteins"/>
    <property type="match status" value="1"/>
</dbReference>
<evidence type="ECO:0000313" key="11">
    <source>
        <dbReference type="Proteomes" id="UP000198956"/>
    </source>
</evidence>
<dbReference type="RefSeq" id="WP_057898586.1">
    <property type="nucleotide sequence ID" value="NZ_CP080764.1"/>
</dbReference>
<comment type="similarity">
    <text evidence="2">Belongs to the membrane fusion protein (MFP) (TC 8.A.1) family.</text>
</comment>
<evidence type="ECO:0000313" key="10">
    <source>
        <dbReference type="EMBL" id="SDH24247.1"/>
    </source>
</evidence>
<dbReference type="Proteomes" id="UP000826616">
    <property type="component" value="Chromosome"/>
</dbReference>
<keyword evidence="3 6" id="KW-0812">Transmembrane</keyword>
<keyword evidence="4 6" id="KW-1133">Transmembrane helix</keyword>
<accession>A0A1G8ATJ6</accession>
<sequence>MDKKKVARIFIGGIIAAALSVTGYYIYEDYYYVKTDDAIITGDIYKIAPKMTGKITSVHVKEGSHVKKNEIIMEQEQANNIPVDDAFIRSPISGVIIQKTAKQGEIVGAGATIAMVVSKKDLYVKANIEETKAAAVKVGQPVDITIDMYPGTTFHGKVQQIEEATQSTFSLLPPMNAGGNFTKVTQRIPVKIAFTEGPYDFKPGLNAVVKIHVK</sequence>
<dbReference type="GO" id="GO:0055085">
    <property type="term" value="P:transmembrane transport"/>
    <property type="evidence" value="ECO:0007669"/>
    <property type="project" value="InterPro"/>
</dbReference>
<dbReference type="EMBL" id="CP080764">
    <property type="protein sequence ID" value="QYY41391.1"/>
    <property type="molecule type" value="Genomic_DNA"/>
</dbReference>
<keyword evidence="5 6" id="KW-0472">Membrane</keyword>
<dbReference type="AlphaFoldDB" id="A0A1G8ATJ6"/>
<gene>
    <name evidence="9" type="ORF">K3F53_10565</name>
    <name evidence="10" type="ORF">SAMN04489735_10187</name>
</gene>
<feature type="domain" description="Multidrug resistance protein MdtA-like barrel-sandwich hybrid" evidence="7">
    <location>
        <begin position="46"/>
        <end position="117"/>
    </location>
</feature>
<dbReference type="GO" id="GO:0016020">
    <property type="term" value="C:membrane"/>
    <property type="evidence" value="ECO:0007669"/>
    <property type="project" value="UniProtKB-SubCell"/>
</dbReference>
<dbReference type="Pfam" id="PF25990">
    <property type="entry name" value="Beta-barrel_YknX"/>
    <property type="match status" value="1"/>
</dbReference>